<dbReference type="VEuPathDB" id="MicrosporidiaDB:NCER_101002"/>
<dbReference type="OMA" id="KTPRFAN"/>
<dbReference type="RefSeq" id="XP_024330783.1">
    <property type="nucleotide sequence ID" value="XM_024475288.1"/>
</dbReference>
<protein>
    <submittedName>
        <fullName evidence="1">Nucleic acid-ob-nucleic acid-ob-fold-like protein</fullName>
    </submittedName>
</protein>
<dbReference type="AlphaFoldDB" id="A0A0F9WBZ3"/>
<evidence type="ECO:0000313" key="2">
    <source>
        <dbReference type="Proteomes" id="UP000034350"/>
    </source>
</evidence>
<accession>A0A0F9WBZ3</accession>
<comment type="caution">
    <text evidence="1">The sequence shown here is derived from an EMBL/GenBank/DDBJ whole genome shotgun (WGS) entry which is preliminary data.</text>
</comment>
<organism evidence="1 2">
    <name type="scientific">Vairimorpha ceranae</name>
    <dbReference type="NCBI Taxonomy" id="40302"/>
    <lineage>
        <taxon>Eukaryota</taxon>
        <taxon>Fungi</taxon>
        <taxon>Fungi incertae sedis</taxon>
        <taxon>Microsporidia</taxon>
        <taxon>Nosematidae</taxon>
        <taxon>Vairimorpha</taxon>
    </lineage>
</organism>
<dbReference type="OrthoDB" id="2186770at2759"/>
<dbReference type="EMBL" id="JPQZ01000035">
    <property type="protein sequence ID" value="KKO75041.1"/>
    <property type="molecule type" value="Genomic_DNA"/>
</dbReference>
<keyword evidence="2" id="KW-1185">Reference proteome</keyword>
<dbReference type="GeneID" id="36320223"/>
<dbReference type="SUPFAM" id="SSF50249">
    <property type="entry name" value="Nucleic acid-binding proteins"/>
    <property type="match status" value="1"/>
</dbReference>
<dbReference type="Gene3D" id="2.40.50.140">
    <property type="entry name" value="Nucleic acid-binding proteins"/>
    <property type="match status" value="1"/>
</dbReference>
<name>A0A0F9WBZ3_9MICR</name>
<dbReference type="InterPro" id="IPR012340">
    <property type="entry name" value="NA-bd_OB-fold"/>
</dbReference>
<dbReference type="VEuPathDB" id="MicrosporidiaDB:G9O61_00g018770"/>
<dbReference type="VEuPathDB" id="MicrosporidiaDB:AAJ76_3500037733"/>
<gene>
    <name evidence="1" type="ORF">AAJ76_3500037733</name>
</gene>
<dbReference type="Proteomes" id="UP000034350">
    <property type="component" value="Unassembled WGS sequence"/>
</dbReference>
<reference evidence="1 2" key="1">
    <citation type="journal article" date="2015" name="Environ. Microbiol.">
        <title>Genome analyses suggest the presence of polyploidy and recent human-driven expansions in eight global populations of the honeybee pathogen Nosema ceranae.</title>
        <authorList>
            <person name="Pelin A."/>
            <person name="Selman M."/>
            <person name="Aris-Brosou S."/>
            <person name="Farinelli L."/>
            <person name="Corradi N."/>
        </authorList>
    </citation>
    <scope>NUCLEOTIDE SEQUENCE [LARGE SCALE GENOMIC DNA]</scope>
    <source>
        <strain evidence="1 2">PA08 1199</strain>
    </source>
</reference>
<sequence>MDDHQPQNNASIVFTKIRNLTTGQSYNILCKILEIYPWRQTKGEDLVMTLKVQDDPSDDYIFVKIFSPKAIHKDCFNLGETISICGIKHFKLDLYILDKKGSIKKIQDSNNIKKNTYNSLQHSLKCIKDLQVTEYIKFNGKLIYKQKESKNLVILGFIDYTVNPLIQLTKNKAYYTNNMVLYVKTWDNISKVAVSLVINSFYNLENLKVKVDVSKISADLSDSPLSKITEITDINVIKEIKARSNFLADKVISFSENVYSSIELKLINEIKKPGYYKIQVKILRHHPFQGYYIDVCIKCKKAQEESLFKCECNSPPERFFVVKYLVRDDSGEFVLLAKNEVARAMLSRFETSKKIELLVYCNFIDQCIHLEIKDLPNYI</sequence>
<proteinExistence type="predicted"/>
<evidence type="ECO:0000313" key="1">
    <source>
        <dbReference type="EMBL" id="KKO75041.1"/>
    </source>
</evidence>